<feature type="domain" description="Chromosomal replication initiator DnaA C-terminal" evidence="14">
    <location>
        <begin position="391"/>
        <end position="460"/>
    </location>
</feature>
<dbReference type="Pfam" id="PF00308">
    <property type="entry name" value="Bac_DnaA"/>
    <property type="match status" value="1"/>
</dbReference>
<feature type="region of interest" description="Domain I, interacts with DnaA modulators" evidence="8">
    <location>
        <begin position="1"/>
        <end position="100"/>
    </location>
</feature>
<evidence type="ECO:0000256" key="1">
    <source>
        <dbReference type="ARBA" id="ARBA00006583"/>
    </source>
</evidence>
<dbReference type="GO" id="GO:0008289">
    <property type="term" value="F:lipid binding"/>
    <property type="evidence" value="ECO:0007669"/>
    <property type="project" value="UniProtKB-KW"/>
</dbReference>
<dbReference type="Pfam" id="PF08299">
    <property type="entry name" value="Bac_DnaA_C"/>
    <property type="match status" value="1"/>
</dbReference>
<dbReference type="SMART" id="SM00760">
    <property type="entry name" value="Bac_DnaA_C"/>
    <property type="match status" value="1"/>
</dbReference>
<dbReference type="EMBL" id="CACRSM010000002">
    <property type="protein sequence ID" value="VYS83660.1"/>
    <property type="molecule type" value="Genomic_DNA"/>
</dbReference>
<dbReference type="GO" id="GO:0005886">
    <property type="term" value="C:plasma membrane"/>
    <property type="evidence" value="ECO:0007669"/>
    <property type="project" value="TreeGrafter"/>
</dbReference>
<dbReference type="Gene3D" id="1.10.1750.10">
    <property type="match status" value="1"/>
</dbReference>
<dbReference type="NCBIfam" id="TIGR00362">
    <property type="entry name" value="DnaA"/>
    <property type="match status" value="1"/>
</dbReference>
<dbReference type="InterPro" id="IPR013317">
    <property type="entry name" value="DnaA_dom"/>
</dbReference>
<evidence type="ECO:0000256" key="7">
    <source>
        <dbReference type="ARBA" id="ARBA00023125"/>
    </source>
</evidence>
<keyword evidence="5 8" id="KW-0067">ATP-binding</keyword>
<evidence type="ECO:0000259" key="14">
    <source>
        <dbReference type="SMART" id="SM00760"/>
    </source>
</evidence>
<dbReference type="GO" id="GO:0003688">
    <property type="term" value="F:DNA replication origin binding"/>
    <property type="evidence" value="ECO:0007669"/>
    <property type="project" value="UniProtKB-UniRule"/>
</dbReference>
<dbReference type="PRINTS" id="PR00051">
    <property type="entry name" value="DNAA"/>
</dbReference>
<reference evidence="15" key="1">
    <citation type="submission" date="2019-11" db="EMBL/GenBank/DDBJ databases">
        <authorList>
            <person name="Feng L."/>
        </authorList>
    </citation>
    <scope>NUCLEOTIDE SEQUENCE</scope>
    <source>
        <strain evidence="15">AodontolyticusLFYP35</strain>
    </source>
</reference>
<keyword evidence="3 8" id="KW-0235">DNA replication</keyword>
<comment type="similarity">
    <text evidence="1 8 11">Belongs to the DnaA family.</text>
</comment>
<dbReference type="InterPro" id="IPR013159">
    <property type="entry name" value="DnaA_C"/>
</dbReference>
<feature type="compositionally biased region" description="Low complexity" evidence="12">
    <location>
        <begin position="94"/>
        <end position="136"/>
    </location>
</feature>
<dbReference type="CDD" id="cd06571">
    <property type="entry name" value="Bac_DnaA_C"/>
    <property type="match status" value="1"/>
</dbReference>
<dbReference type="AlphaFoldDB" id="A0A6N2RVY3"/>
<feature type="binding site" evidence="8">
    <location>
        <position position="194"/>
    </location>
    <ligand>
        <name>ATP</name>
        <dbReference type="ChEBI" id="CHEBI:30616"/>
    </ligand>
</feature>
<dbReference type="Gene3D" id="3.40.50.300">
    <property type="entry name" value="P-loop containing nucleotide triphosphate hydrolases"/>
    <property type="match status" value="1"/>
</dbReference>
<dbReference type="GO" id="GO:0006275">
    <property type="term" value="P:regulation of DNA replication"/>
    <property type="evidence" value="ECO:0007669"/>
    <property type="project" value="UniProtKB-UniRule"/>
</dbReference>
<keyword evidence="6 8" id="KW-0446">Lipid-binding</keyword>
<feature type="binding site" evidence="8">
    <location>
        <position position="191"/>
    </location>
    <ligand>
        <name>ATP</name>
        <dbReference type="ChEBI" id="CHEBI:30616"/>
    </ligand>
</feature>
<accession>A0A6N2RVY3</accession>
<dbReference type="InterPro" id="IPR027417">
    <property type="entry name" value="P-loop_NTPase"/>
</dbReference>
<proteinExistence type="inferred from homology"/>
<dbReference type="HAMAP" id="MF_00377">
    <property type="entry name" value="DnaA_bact"/>
    <property type="match status" value="1"/>
</dbReference>
<dbReference type="FunFam" id="1.10.1750.10:FF:000002">
    <property type="entry name" value="Chromosomal replication initiator protein DnaA"/>
    <property type="match status" value="1"/>
</dbReference>
<evidence type="ECO:0000256" key="3">
    <source>
        <dbReference type="ARBA" id="ARBA00022705"/>
    </source>
</evidence>
<feature type="region of interest" description="Domain IV, binds dsDNA" evidence="8">
    <location>
        <begin position="363"/>
        <end position="492"/>
    </location>
</feature>
<dbReference type="PANTHER" id="PTHR30050">
    <property type="entry name" value="CHROMOSOMAL REPLICATION INITIATOR PROTEIN DNAA"/>
    <property type="match status" value="1"/>
</dbReference>
<dbReference type="Gene3D" id="1.10.8.60">
    <property type="match status" value="1"/>
</dbReference>
<evidence type="ECO:0000313" key="15">
    <source>
        <dbReference type="EMBL" id="VYS83660.1"/>
    </source>
</evidence>
<keyword evidence="4 8" id="KW-0547">Nucleotide-binding</keyword>
<comment type="domain">
    <text evidence="8">Domain I is involved in oligomerization and binding regulators, domain II is flexibile and of varying length in different bacteria, domain III forms the AAA+ region, while domain IV binds dsDNA.</text>
</comment>
<dbReference type="InterPro" id="IPR010921">
    <property type="entry name" value="Trp_repressor/repl_initiator"/>
</dbReference>
<dbReference type="InterPro" id="IPR001957">
    <property type="entry name" value="Chromosome_initiator_DnaA"/>
</dbReference>
<dbReference type="PANTHER" id="PTHR30050:SF2">
    <property type="entry name" value="CHROMOSOMAL REPLICATION INITIATOR PROTEIN DNAA"/>
    <property type="match status" value="1"/>
</dbReference>
<protein>
    <recommendedName>
        <fullName evidence="8 9">Chromosomal replication initiator protein DnaA</fullName>
    </recommendedName>
</protein>
<feature type="region of interest" description="Disordered" evidence="12">
    <location>
        <begin position="86"/>
        <end position="140"/>
    </location>
</feature>
<feature type="binding site" evidence="8">
    <location>
        <position position="193"/>
    </location>
    <ligand>
        <name>ATP</name>
        <dbReference type="ChEBI" id="CHEBI:30616"/>
    </ligand>
</feature>
<dbReference type="NCBIfam" id="NF010686">
    <property type="entry name" value="PRK14086.1"/>
    <property type="match status" value="1"/>
</dbReference>
<dbReference type="FunFam" id="1.10.8.60:FF:000003">
    <property type="entry name" value="Chromosomal replication initiator protein DnaA"/>
    <property type="match status" value="1"/>
</dbReference>
<evidence type="ECO:0000256" key="4">
    <source>
        <dbReference type="ARBA" id="ARBA00022741"/>
    </source>
</evidence>
<evidence type="ECO:0000256" key="5">
    <source>
        <dbReference type="ARBA" id="ARBA00022840"/>
    </source>
</evidence>
<feature type="binding site" evidence="8">
    <location>
        <position position="195"/>
    </location>
    <ligand>
        <name>ATP</name>
        <dbReference type="ChEBI" id="CHEBI:30616"/>
    </ligand>
</feature>
<evidence type="ECO:0000256" key="10">
    <source>
        <dbReference type="RuleBase" id="RU000577"/>
    </source>
</evidence>
<evidence type="ECO:0000256" key="6">
    <source>
        <dbReference type="ARBA" id="ARBA00023121"/>
    </source>
</evidence>
<dbReference type="GO" id="GO:0006270">
    <property type="term" value="P:DNA replication initiation"/>
    <property type="evidence" value="ECO:0007669"/>
    <property type="project" value="UniProtKB-UniRule"/>
</dbReference>
<dbReference type="PROSITE" id="PS01008">
    <property type="entry name" value="DNAA"/>
    <property type="match status" value="1"/>
</dbReference>
<evidence type="ECO:0000256" key="9">
    <source>
        <dbReference type="NCBIfam" id="TIGR00362"/>
    </source>
</evidence>
<keyword evidence="7 8" id="KW-0238">DNA-binding</keyword>
<comment type="function">
    <text evidence="8 10">Plays an essential role in the initiation and regulation of chromosomal replication. ATP-DnaA binds to the origin of replication (oriC) to initiate formation of the DNA replication initiation complex once per cell cycle. Binds the DnaA box (a 9 base pair repeat at the origin) and separates the double-stranded (ds)DNA. Forms a right-handed helical filament on oriC DNA; dsDNA binds to the exterior of the filament while single-stranded (ss)DNA is stabiized in the filament's interior. The ATP-DnaA-oriC complex binds and stabilizes one strand of the AT-rich DNA unwinding element (DUE), permitting loading of DNA polymerase. After initiation quickly degrades to an ADP-DnaA complex that is not apt for DNA replication. Binds acidic phospholipids.</text>
</comment>
<comment type="subcellular location">
    <subcellularLocation>
        <location evidence="8">Cytoplasm</location>
    </subcellularLocation>
</comment>
<organism evidence="15">
    <name type="scientific">Schaalia odontolytica</name>
    <dbReference type="NCBI Taxonomy" id="1660"/>
    <lineage>
        <taxon>Bacteria</taxon>
        <taxon>Bacillati</taxon>
        <taxon>Actinomycetota</taxon>
        <taxon>Actinomycetes</taxon>
        <taxon>Actinomycetales</taxon>
        <taxon>Actinomycetaceae</taxon>
        <taxon>Schaalia</taxon>
    </lineage>
</organism>
<dbReference type="SUPFAM" id="SSF48295">
    <property type="entry name" value="TrpR-like"/>
    <property type="match status" value="1"/>
</dbReference>
<dbReference type="SMART" id="SM00382">
    <property type="entry name" value="AAA"/>
    <property type="match status" value="1"/>
</dbReference>
<name>A0A6N2RVY3_9ACTO</name>
<keyword evidence="2 8" id="KW-0963">Cytoplasm</keyword>
<gene>
    <name evidence="8 15" type="primary">dnaA</name>
    <name evidence="15" type="ORF">AOLFYP35_00497</name>
</gene>
<feature type="domain" description="AAA+ ATPase" evidence="13">
    <location>
        <begin position="180"/>
        <end position="307"/>
    </location>
</feature>
<dbReference type="InterPro" id="IPR038454">
    <property type="entry name" value="DnaA_N_sf"/>
</dbReference>
<evidence type="ECO:0000256" key="11">
    <source>
        <dbReference type="RuleBase" id="RU004227"/>
    </source>
</evidence>
<comment type="subunit">
    <text evidence="8">Oligomerizes as a right-handed, spiral filament on DNA at oriC.</text>
</comment>
<dbReference type="InterPro" id="IPR003593">
    <property type="entry name" value="AAA+_ATPase"/>
</dbReference>
<dbReference type="CDD" id="cd00009">
    <property type="entry name" value="AAA"/>
    <property type="match status" value="1"/>
</dbReference>
<comment type="caution">
    <text evidence="8">Lacks conserved residue(s) required for the propagation of feature annotation.</text>
</comment>
<dbReference type="GO" id="GO:0005524">
    <property type="term" value="F:ATP binding"/>
    <property type="evidence" value="ECO:0007669"/>
    <property type="project" value="UniProtKB-UniRule"/>
</dbReference>
<dbReference type="GO" id="GO:0005737">
    <property type="term" value="C:cytoplasm"/>
    <property type="evidence" value="ECO:0007669"/>
    <property type="project" value="UniProtKB-SubCell"/>
</dbReference>
<evidence type="ECO:0000256" key="2">
    <source>
        <dbReference type="ARBA" id="ARBA00022490"/>
    </source>
</evidence>
<dbReference type="Gene3D" id="3.30.300.180">
    <property type="match status" value="1"/>
</dbReference>
<dbReference type="SUPFAM" id="SSF52540">
    <property type="entry name" value="P-loop containing nucleoside triphosphate hydrolases"/>
    <property type="match status" value="1"/>
</dbReference>
<evidence type="ECO:0000259" key="13">
    <source>
        <dbReference type="SMART" id="SM00382"/>
    </source>
</evidence>
<dbReference type="InterPro" id="IPR020591">
    <property type="entry name" value="Chromosome_initiator_DnaA-like"/>
</dbReference>
<sequence length="492" mass="53970">MSIDALTQAWSEALSQNSDLLGPVAMSYLRSAKPLGDIDGTILIAVPNDFAKKWIENNGANDLTQALAAILGRSVRLAVTIDPTMDAQEEAVEESSSTASEIADNSAPTSQAESAHSSSSSQTSSQLSQTSGSTGSPQLAIDTASTHLNPKHTFDTFVIGPSNRFAHAAAFAVSESPGRAYNPLFIHGGSGLGKTHLIHAIGHYTLSLFPQMRVRYVNSEEFTNDFINSVREESIEEFQRRYREVDVLLIDDIQFIQGKERTVEEFFHTFNSLYNAGKQIVLTSDVPPRELDLEDRIRSRFAAGLLVDVLPPDLETRIAILQKKASAENIEVDPRVLEYIAQRISSNIRELEGALVRVAAFESLSKEPVTVSMAEMLLKDFASDPQDTEVTPTLIMSQTATYFGVTIDQLSSSDRSHVVVEARQIAMYLCRELTDLSLPKIGAAFGGRDHTTVMHANKKIVGLMAEKRETFNYVTELTNRIKQAARQSATLS</sequence>
<dbReference type="FunFam" id="3.40.50.300:FF:000668">
    <property type="entry name" value="Chromosomal replication initiator protein DnaA"/>
    <property type="match status" value="1"/>
</dbReference>
<evidence type="ECO:0000256" key="12">
    <source>
        <dbReference type="SAM" id="MobiDB-lite"/>
    </source>
</evidence>
<dbReference type="InterPro" id="IPR018312">
    <property type="entry name" value="Chromosome_initiator_DnaA_CS"/>
</dbReference>
<evidence type="ECO:0000256" key="8">
    <source>
        <dbReference type="HAMAP-Rule" id="MF_00377"/>
    </source>
</evidence>